<protein>
    <recommendedName>
        <fullName evidence="1">NAD(P)H-hydrate epimerase</fullName>
        <ecNumber evidence="1">5.1.99.6</ecNumber>
    </recommendedName>
    <alternativeName>
        <fullName evidence="1">NAD(P)HX epimerase</fullName>
    </alternativeName>
</protein>
<dbReference type="InterPro" id="IPR004443">
    <property type="entry name" value="YjeF_N_dom"/>
</dbReference>
<comment type="caution">
    <text evidence="1">Lacks conserved residue(s) required for the propagation of feature annotation.</text>
</comment>
<dbReference type="AlphaFoldDB" id="A0A4Q7MER5"/>
<dbReference type="GO" id="GO:0046872">
    <property type="term" value="F:metal ion binding"/>
    <property type="evidence" value="ECO:0007669"/>
    <property type="project" value="UniProtKB-KW"/>
</dbReference>
<dbReference type="SUPFAM" id="SSF64153">
    <property type="entry name" value="YjeF N-terminal domain-like"/>
    <property type="match status" value="1"/>
</dbReference>
<reference evidence="3 4" key="1">
    <citation type="submission" date="2019-02" db="EMBL/GenBank/DDBJ databases">
        <title>Genomic Encyclopedia of Type Strains, Phase IV (KMG-IV): sequencing the most valuable type-strain genomes for metagenomic binning, comparative biology and taxonomic classification.</title>
        <authorList>
            <person name="Goeker M."/>
        </authorList>
    </citation>
    <scope>NUCLEOTIDE SEQUENCE [LARGE SCALE GENOMIC DNA]</scope>
    <source>
        <strain evidence="3 4">DSM 43045</strain>
    </source>
</reference>
<evidence type="ECO:0000313" key="3">
    <source>
        <dbReference type="EMBL" id="RZS66584.1"/>
    </source>
</evidence>
<accession>A0A4Q7MER5</accession>
<gene>
    <name evidence="1" type="primary">nnrE</name>
    <name evidence="3" type="ORF">EV187_2320</name>
</gene>
<dbReference type="GO" id="GO:0016301">
    <property type="term" value="F:kinase activity"/>
    <property type="evidence" value="ECO:0007669"/>
    <property type="project" value="UniProtKB-KW"/>
</dbReference>
<dbReference type="PROSITE" id="PS51385">
    <property type="entry name" value="YJEF_N"/>
    <property type="match status" value="1"/>
</dbReference>
<keyword evidence="4" id="KW-1185">Reference proteome</keyword>
<comment type="cofactor">
    <cofactor evidence="1">
        <name>K(+)</name>
        <dbReference type="ChEBI" id="CHEBI:29103"/>
    </cofactor>
    <text evidence="1">Binds 1 potassium ion per subunit.</text>
</comment>
<keyword evidence="1" id="KW-0479">Metal-binding</keyword>
<dbReference type="NCBIfam" id="TIGR00197">
    <property type="entry name" value="yjeF_nterm"/>
    <property type="match status" value="1"/>
</dbReference>
<evidence type="ECO:0000313" key="4">
    <source>
        <dbReference type="Proteomes" id="UP000293289"/>
    </source>
</evidence>
<comment type="function">
    <text evidence="1">Catalyzes the epimerization of the S- and R-forms of NAD(P)HX, a damaged form of NAD(P)H that is a result of enzymatic or heat-dependent hydration. This is a prerequisite for the S-specific NAD(P)H-hydrate dehydratase to allow the repair of both epimers of NAD(P)HX.</text>
</comment>
<dbReference type="HAMAP" id="MF_01966">
    <property type="entry name" value="NADHX_epimerase"/>
    <property type="match status" value="1"/>
</dbReference>
<dbReference type="OrthoDB" id="9806925at2"/>
<keyword evidence="1" id="KW-0413">Isomerase</keyword>
<dbReference type="Pfam" id="PF03853">
    <property type="entry name" value="YjeF_N"/>
    <property type="match status" value="1"/>
</dbReference>
<dbReference type="InterPro" id="IPR036652">
    <property type="entry name" value="YjeF_N_dom_sf"/>
</dbReference>
<comment type="catalytic activity">
    <reaction evidence="1">
        <text>(6R)-NADPHX = (6S)-NADPHX</text>
        <dbReference type="Rhea" id="RHEA:32227"/>
        <dbReference type="ChEBI" id="CHEBI:64076"/>
        <dbReference type="ChEBI" id="CHEBI:64077"/>
        <dbReference type="EC" id="5.1.99.6"/>
    </reaction>
</comment>
<keyword evidence="1" id="KW-0521">NADP</keyword>
<dbReference type="Gene3D" id="3.40.50.10260">
    <property type="entry name" value="YjeF N-terminal domain"/>
    <property type="match status" value="1"/>
</dbReference>
<comment type="similarity">
    <text evidence="1">Belongs to the NnrE/AIBP family.</text>
</comment>
<feature type="binding site" evidence="1">
    <location>
        <begin position="58"/>
        <end position="62"/>
    </location>
    <ligand>
        <name>(6S)-NADPHX</name>
        <dbReference type="ChEBI" id="CHEBI:64076"/>
    </ligand>
</feature>
<feature type="binding site" evidence="1">
    <location>
        <position position="59"/>
    </location>
    <ligand>
        <name>K(+)</name>
        <dbReference type="ChEBI" id="CHEBI:29103"/>
    </ligand>
</feature>
<dbReference type="GO" id="GO:0052856">
    <property type="term" value="F:NAD(P)HX epimerase activity"/>
    <property type="evidence" value="ECO:0007669"/>
    <property type="project" value="UniProtKB-UniRule"/>
</dbReference>
<organism evidence="3 4">
    <name type="scientific">Agromyces ramosus</name>
    <dbReference type="NCBI Taxonomy" id="33879"/>
    <lineage>
        <taxon>Bacteria</taxon>
        <taxon>Bacillati</taxon>
        <taxon>Actinomycetota</taxon>
        <taxon>Actinomycetes</taxon>
        <taxon>Micrococcales</taxon>
        <taxon>Microbacteriaceae</taxon>
        <taxon>Agromyces</taxon>
    </lineage>
</organism>
<proteinExistence type="inferred from homology"/>
<evidence type="ECO:0000259" key="2">
    <source>
        <dbReference type="PROSITE" id="PS51385"/>
    </source>
</evidence>
<keyword evidence="3" id="KW-0418">Kinase</keyword>
<keyword evidence="1" id="KW-0630">Potassium</keyword>
<keyword evidence="1" id="KW-0520">NAD</keyword>
<comment type="catalytic activity">
    <reaction evidence="1">
        <text>(6R)-NADHX = (6S)-NADHX</text>
        <dbReference type="Rhea" id="RHEA:32215"/>
        <dbReference type="ChEBI" id="CHEBI:64074"/>
        <dbReference type="ChEBI" id="CHEBI:64075"/>
        <dbReference type="EC" id="5.1.99.6"/>
    </reaction>
</comment>
<feature type="binding site" evidence="1">
    <location>
        <position position="165"/>
    </location>
    <ligand>
        <name>K(+)</name>
        <dbReference type="ChEBI" id="CHEBI:29103"/>
    </ligand>
</feature>
<name>A0A4Q7MER5_9MICO</name>
<keyword evidence="1" id="KW-0547">Nucleotide-binding</keyword>
<dbReference type="EMBL" id="SGWY01000002">
    <property type="protein sequence ID" value="RZS66584.1"/>
    <property type="molecule type" value="Genomic_DNA"/>
</dbReference>
<keyword evidence="3" id="KW-0808">Transferase</keyword>
<dbReference type="RefSeq" id="WP_130353154.1">
    <property type="nucleotide sequence ID" value="NZ_SGWY01000002.1"/>
</dbReference>
<feature type="binding site" evidence="1">
    <location>
        <position position="123"/>
    </location>
    <ligand>
        <name>K(+)</name>
        <dbReference type="ChEBI" id="CHEBI:29103"/>
    </ligand>
</feature>
<evidence type="ECO:0000256" key="1">
    <source>
        <dbReference type="HAMAP-Rule" id="MF_01966"/>
    </source>
</evidence>
<comment type="caution">
    <text evidence="3">The sequence shown here is derived from an EMBL/GenBank/DDBJ whole genome shotgun (WGS) entry which is preliminary data.</text>
</comment>
<feature type="domain" description="YjeF N-terminal" evidence="2">
    <location>
        <begin position="5"/>
        <end position="220"/>
    </location>
</feature>
<dbReference type="Proteomes" id="UP000293289">
    <property type="component" value="Unassembled WGS sequence"/>
</dbReference>
<feature type="binding site" evidence="1">
    <location>
        <position position="162"/>
    </location>
    <ligand>
        <name>(6S)-NADPHX</name>
        <dbReference type="ChEBI" id="CHEBI:64076"/>
    </ligand>
</feature>
<sequence length="228" mass="22234">MIHGYSAEQVRAAEAPHLAAGEPLMRRAAAALAAELRRVLSEAGAADGPVVLLVGSGDNGGDALFAGAELAGDGVDVSAVAASDRMHADGAAAARAAGVRILGGAGEGAEVDHALRSAAVVVDGILGTGTSAAPALRGPARELVAAAIPIVRDRGVPVVAVDLPSGIHPDDGSVPDPTVLPATLTVTFGAVKAGLLLEPAAGYAGRVELVDLGLGPDLASVTPLVSVP</sequence>
<dbReference type="GO" id="GO:0000166">
    <property type="term" value="F:nucleotide binding"/>
    <property type="evidence" value="ECO:0007669"/>
    <property type="project" value="UniProtKB-KW"/>
</dbReference>
<dbReference type="EC" id="5.1.99.6" evidence="1"/>